<proteinExistence type="predicted"/>
<accession>A0A3P6F9C1</accession>
<sequence length="54" mass="6177">MWMGLDGQWREHSTYGDKKLHSTRISLALGSRSAAVDNGEYASTFNMSELWDRL</sequence>
<dbReference type="AlphaFoldDB" id="A0A3P6F9C1"/>
<protein>
    <submittedName>
        <fullName evidence="1">Uncharacterized protein</fullName>
    </submittedName>
</protein>
<dbReference type="EMBL" id="LR031879">
    <property type="protein sequence ID" value="VDD54373.1"/>
    <property type="molecule type" value="Genomic_DNA"/>
</dbReference>
<evidence type="ECO:0000313" key="1">
    <source>
        <dbReference type="EMBL" id="VDD54373.1"/>
    </source>
</evidence>
<reference evidence="1" key="1">
    <citation type="submission" date="2018-11" db="EMBL/GenBank/DDBJ databases">
        <authorList>
            <consortium name="Genoscope - CEA"/>
            <person name="William W."/>
        </authorList>
    </citation>
    <scope>NUCLEOTIDE SEQUENCE</scope>
</reference>
<gene>
    <name evidence="1" type="ORF">BOLC8T47602H</name>
</gene>
<organism evidence="1">
    <name type="scientific">Brassica oleracea</name>
    <name type="common">Wild cabbage</name>
    <dbReference type="NCBI Taxonomy" id="3712"/>
    <lineage>
        <taxon>Eukaryota</taxon>
        <taxon>Viridiplantae</taxon>
        <taxon>Streptophyta</taxon>
        <taxon>Embryophyta</taxon>
        <taxon>Tracheophyta</taxon>
        <taxon>Spermatophyta</taxon>
        <taxon>Magnoliopsida</taxon>
        <taxon>eudicotyledons</taxon>
        <taxon>Gunneridae</taxon>
        <taxon>Pentapetalae</taxon>
        <taxon>rosids</taxon>
        <taxon>malvids</taxon>
        <taxon>Brassicales</taxon>
        <taxon>Brassicaceae</taxon>
        <taxon>Brassiceae</taxon>
        <taxon>Brassica</taxon>
    </lineage>
</organism>
<name>A0A3P6F9C1_BRAOL</name>